<evidence type="ECO:0000256" key="5">
    <source>
        <dbReference type="ARBA" id="ARBA00022755"/>
    </source>
</evidence>
<dbReference type="InterPro" id="IPR020562">
    <property type="entry name" value="PRibGlycinamide_synth_N"/>
</dbReference>
<proteinExistence type="inferred from homology"/>
<dbReference type="InterPro" id="IPR020560">
    <property type="entry name" value="PRibGlycinamide_synth_C-dom"/>
</dbReference>
<accession>T1CII7</accession>
<dbReference type="GO" id="GO:0006189">
    <property type="term" value="P:'de novo' IMP biosynthetic process"/>
    <property type="evidence" value="ECO:0007669"/>
    <property type="project" value="UniProtKB-UniPathway"/>
</dbReference>
<dbReference type="UniPathway" id="UPA00074">
    <property type="reaction ID" value="UER00125"/>
</dbReference>
<dbReference type="InterPro" id="IPR013815">
    <property type="entry name" value="ATP_grasp_subdomain_1"/>
</dbReference>
<dbReference type="InterPro" id="IPR011054">
    <property type="entry name" value="Rudment_hybrid_motif"/>
</dbReference>
<evidence type="ECO:0000256" key="2">
    <source>
        <dbReference type="ARBA" id="ARBA00013255"/>
    </source>
</evidence>
<dbReference type="AlphaFoldDB" id="T1CII7"/>
<dbReference type="InterPro" id="IPR037123">
    <property type="entry name" value="PRibGlycinamide_synth_C_sf"/>
</dbReference>
<dbReference type="Gene3D" id="3.90.600.10">
    <property type="entry name" value="Phosphoribosylglycinamide synthetase, C-terminal domain"/>
    <property type="match status" value="1"/>
</dbReference>
<dbReference type="Pfam" id="PF02844">
    <property type="entry name" value="GARS_N"/>
    <property type="match status" value="1"/>
</dbReference>
<dbReference type="InterPro" id="IPR020559">
    <property type="entry name" value="PRibGlycinamide_synth_CS"/>
</dbReference>
<evidence type="ECO:0000256" key="8">
    <source>
        <dbReference type="ARBA" id="ARBA00042242"/>
    </source>
</evidence>
<evidence type="ECO:0000256" key="4">
    <source>
        <dbReference type="ARBA" id="ARBA00022741"/>
    </source>
</evidence>
<feature type="non-terminal residue" evidence="12">
    <location>
        <position position="439"/>
    </location>
</feature>
<dbReference type="EMBL" id="AUZY01003797">
    <property type="protein sequence ID" value="EQD67320.1"/>
    <property type="molecule type" value="Genomic_DNA"/>
</dbReference>
<organism evidence="12">
    <name type="scientific">mine drainage metagenome</name>
    <dbReference type="NCBI Taxonomy" id="410659"/>
    <lineage>
        <taxon>unclassified sequences</taxon>
        <taxon>metagenomes</taxon>
        <taxon>ecological metagenomes</taxon>
    </lineage>
</organism>
<evidence type="ECO:0000256" key="1">
    <source>
        <dbReference type="ARBA" id="ARBA00005174"/>
    </source>
</evidence>
<dbReference type="SUPFAM" id="SSF51246">
    <property type="entry name" value="Rudiment single hybrid motif"/>
    <property type="match status" value="1"/>
</dbReference>
<evidence type="ECO:0000256" key="6">
    <source>
        <dbReference type="ARBA" id="ARBA00022840"/>
    </source>
</evidence>
<evidence type="ECO:0000256" key="9">
    <source>
        <dbReference type="ARBA" id="ARBA00042864"/>
    </source>
</evidence>
<dbReference type="PROSITE" id="PS00184">
    <property type="entry name" value="GARS"/>
    <property type="match status" value="1"/>
</dbReference>
<dbReference type="SMART" id="SM01209">
    <property type="entry name" value="GARS_A"/>
    <property type="match status" value="1"/>
</dbReference>
<sequence length="439" mass="47176">SSSRGRCPGACDRRRPPPFGGGAVRRLVERNPGLERLAHQSARLEPTDPAAVVAWATRHRAELAVLGPEAPLAAGVSDALRAAEIPTVGPSKAAAEIEWSKRFCRELLERHHLGPQPRFRVLTKIEEVDAALAAFPPPFVIKPSGLTAGKGVRVQGVDFGTVAEGAVYAKSRILQGDSVVVEERLEGEEFSQMAFVTDSGVYPMPAVQDFKRALEGDQGGNTGGMGSYSQRDHLLPFLRPADRDRAIDLIKGTAAALASEGRPFRGILYGGFMQTARGPVLVEFNARFGDPEGINVLTLYEEGDLDELLMGVAQGRVNPTLVEFRLRATVVKYVVPPGYGDRPRPGGRLTLDLPRIEAEGVRVYYGSVEDEGGGRIRLGSGRGVALTGEASAIHEAAARVEAALSHIQGEFYVRHDIGTRENLSAKVEHMRGLMAPGAK</sequence>
<dbReference type="Gene3D" id="3.30.470.20">
    <property type="entry name" value="ATP-grasp fold, B domain"/>
    <property type="match status" value="1"/>
</dbReference>
<dbReference type="Pfam" id="PF01071">
    <property type="entry name" value="GARS_A"/>
    <property type="match status" value="1"/>
</dbReference>
<feature type="domain" description="ATP-grasp" evidence="11">
    <location>
        <begin position="106"/>
        <end position="314"/>
    </location>
</feature>
<dbReference type="SUPFAM" id="SSF56059">
    <property type="entry name" value="Glutathione synthetase ATP-binding domain-like"/>
    <property type="match status" value="1"/>
</dbReference>
<evidence type="ECO:0000256" key="3">
    <source>
        <dbReference type="ARBA" id="ARBA00022598"/>
    </source>
</evidence>
<evidence type="ECO:0000313" key="12">
    <source>
        <dbReference type="EMBL" id="EQD67320.1"/>
    </source>
</evidence>
<feature type="non-terminal residue" evidence="12">
    <location>
        <position position="1"/>
    </location>
</feature>
<keyword evidence="5" id="KW-0658">Purine biosynthesis</keyword>
<dbReference type="SUPFAM" id="SSF52440">
    <property type="entry name" value="PreATP-grasp domain"/>
    <property type="match status" value="1"/>
</dbReference>
<dbReference type="InterPro" id="IPR000115">
    <property type="entry name" value="PRibGlycinamide_synth"/>
</dbReference>
<dbReference type="GO" id="GO:0009113">
    <property type="term" value="P:purine nucleobase biosynthetic process"/>
    <property type="evidence" value="ECO:0007669"/>
    <property type="project" value="InterPro"/>
</dbReference>
<reference evidence="12" key="2">
    <citation type="journal article" date="2014" name="ISME J.">
        <title>Microbial stratification in low pH oxic and suboxic macroscopic growths along an acid mine drainage.</title>
        <authorList>
            <person name="Mendez-Garcia C."/>
            <person name="Mesa V."/>
            <person name="Sprenger R.R."/>
            <person name="Richter M."/>
            <person name="Diez M.S."/>
            <person name="Solano J."/>
            <person name="Bargiela R."/>
            <person name="Golyshina O.V."/>
            <person name="Manteca A."/>
            <person name="Ramos J.L."/>
            <person name="Gallego J.R."/>
            <person name="Llorente I."/>
            <person name="Martins Dos Santos V.A."/>
            <person name="Jensen O.N."/>
            <person name="Pelaez A.I."/>
            <person name="Sanchez J."/>
            <person name="Ferrer M."/>
        </authorList>
    </citation>
    <scope>NUCLEOTIDE SEQUENCE</scope>
</reference>
<dbReference type="SMART" id="SM01210">
    <property type="entry name" value="GARS_C"/>
    <property type="match status" value="1"/>
</dbReference>
<dbReference type="InterPro" id="IPR016185">
    <property type="entry name" value="PreATP-grasp_dom_sf"/>
</dbReference>
<protein>
    <recommendedName>
        <fullName evidence="2">phosphoribosylamine--glycine ligase</fullName>
        <ecNumber evidence="2">6.3.4.13</ecNumber>
    </recommendedName>
    <alternativeName>
        <fullName evidence="8">Glycinamide ribonucleotide synthetase</fullName>
    </alternativeName>
    <alternativeName>
        <fullName evidence="9">Phosphoribosylglycinamide synthetase</fullName>
    </alternativeName>
</protein>
<dbReference type="NCBIfam" id="TIGR00877">
    <property type="entry name" value="purD"/>
    <property type="match status" value="1"/>
</dbReference>
<evidence type="ECO:0000256" key="7">
    <source>
        <dbReference type="ARBA" id="ARBA00038345"/>
    </source>
</evidence>
<dbReference type="PROSITE" id="PS50975">
    <property type="entry name" value="ATP_GRASP"/>
    <property type="match status" value="1"/>
</dbReference>
<dbReference type="GO" id="GO:0046872">
    <property type="term" value="F:metal ion binding"/>
    <property type="evidence" value="ECO:0007669"/>
    <property type="project" value="InterPro"/>
</dbReference>
<reference evidence="12" key="1">
    <citation type="submission" date="2013-08" db="EMBL/GenBank/DDBJ databases">
        <authorList>
            <person name="Mendez C."/>
            <person name="Richter M."/>
            <person name="Ferrer M."/>
            <person name="Sanchez J."/>
        </authorList>
    </citation>
    <scope>NUCLEOTIDE SEQUENCE</scope>
</reference>
<dbReference type="Gene3D" id="3.40.50.20">
    <property type="match status" value="1"/>
</dbReference>
<gene>
    <name evidence="12" type="ORF">B1B_05972</name>
</gene>
<feature type="region of interest" description="Disordered" evidence="10">
    <location>
        <begin position="1"/>
        <end position="25"/>
    </location>
</feature>
<dbReference type="GO" id="GO:0004637">
    <property type="term" value="F:phosphoribosylamine-glycine ligase activity"/>
    <property type="evidence" value="ECO:0007669"/>
    <property type="project" value="UniProtKB-EC"/>
</dbReference>
<evidence type="ECO:0000256" key="10">
    <source>
        <dbReference type="SAM" id="MobiDB-lite"/>
    </source>
</evidence>
<dbReference type="GO" id="GO:0005524">
    <property type="term" value="F:ATP binding"/>
    <property type="evidence" value="ECO:0007669"/>
    <property type="project" value="UniProtKB-KW"/>
</dbReference>
<dbReference type="Gene3D" id="3.30.1490.20">
    <property type="entry name" value="ATP-grasp fold, A domain"/>
    <property type="match status" value="1"/>
</dbReference>
<dbReference type="PANTHER" id="PTHR43472:SF1">
    <property type="entry name" value="PHOSPHORIBOSYLAMINE--GLYCINE LIGASE, CHLOROPLASTIC"/>
    <property type="match status" value="1"/>
</dbReference>
<dbReference type="EC" id="6.3.4.13" evidence="2"/>
<dbReference type="InterPro" id="IPR020561">
    <property type="entry name" value="PRibGlycinamid_synth_ATP-grasp"/>
</dbReference>
<comment type="caution">
    <text evidence="12">The sequence shown here is derived from an EMBL/GenBank/DDBJ whole genome shotgun (WGS) entry which is preliminary data.</text>
</comment>
<keyword evidence="6" id="KW-0067">ATP-binding</keyword>
<comment type="similarity">
    <text evidence="7">Belongs to the GARS family.</text>
</comment>
<dbReference type="Pfam" id="PF02843">
    <property type="entry name" value="GARS_C"/>
    <property type="match status" value="1"/>
</dbReference>
<comment type="pathway">
    <text evidence="1">Purine metabolism; IMP biosynthesis via de novo pathway; N(1)-(5-phospho-D-ribosyl)glycinamide from 5-phospho-alpha-D-ribose 1-diphosphate: step 2/2.</text>
</comment>
<keyword evidence="3 12" id="KW-0436">Ligase</keyword>
<name>T1CII7_9ZZZZ</name>
<evidence type="ECO:0000259" key="11">
    <source>
        <dbReference type="PROSITE" id="PS50975"/>
    </source>
</evidence>
<dbReference type="InterPro" id="IPR011761">
    <property type="entry name" value="ATP-grasp"/>
</dbReference>
<keyword evidence="4" id="KW-0547">Nucleotide-binding</keyword>
<dbReference type="PANTHER" id="PTHR43472">
    <property type="entry name" value="PHOSPHORIBOSYLAMINE--GLYCINE LIGASE"/>
    <property type="match status" value="1"/>
</dbReference>